<feature type="transmembrane region" description="Helical" evidence="8">
    <location>
        <begin position="437"/>
        <end position="459"/>
    </location>
</feature>
<feature type="transmembrane region" description="Helical" evidence="8">
    <location>
        <begin position="64"/>
        <end position="90"/>
    </location>
</feature>
<feature type="transmembrane region" description="Helical" evidence="8">
    <location>
        <begin position="264"/>
        <end position="284"/>
    </location>
</feature>
<dbReference type="PANTHER" id="PTHR43549">
    <property type="entry name" value="MULTIDRUG RESISTANCE PROTEIN YPNP-RELATED"/>
    <property type="match status" value="1"/>
</dbReference>
<evidence type="ECO:0000256" key="3">
    <source>
        <dbReference type="ARBA" id="ARBA00022475"/>
    </source>
</evidence>
<comment type="caution">
    <text evidence="9">The sequence shown here is derived from an EMBL/GenBank/DDBJ whole genome shotgun (WGS) entry which is preliminary data.</text>
</comment>
<dbReference type="RefSeq" id="WP_274924968.1">
    <property type="nucleotide sequence ID" value="NZ_JAKELO010000002.1"/>
</dbReference>
<dbReference type="GO" id="GO:0005886">
    <property type="term" value="C:plasma membrane"/>
    <property type="evidence" value="ECO:0007669"/>
    <property type="project" value="UniProtKB-SubCell"/>
</dbReference>
<feature type="transmembrane region" description="Helical" evidence="8">
    <location>
        <begin position="150"/>
        <end position="170"/>
    </location>
</feature>
<feature type="transmembrane region" description="Helical" evidence="8">
    <location>
        <begin position="111"/>
        <end position="130"/>
    </location>
</feature>
<dbReference type="InterPro" id="IPR052031">
    <property type="entry name" value="Membrane_Transporter-Flippase"/>
</dbReference>
<keyword evidence="6 8" id="KW-0472">Membrane</keyword>
<dbReference type="InterPro" id="IPR048279">
    <property type="entry name" value="MdtK-like"/>
</dbReference>
<name>A0A9Q4PYP4_9EURY</name>
<feature type="transmembrane region" description="Helical" evidence="8">
    <location>
        <begin position="296"/>
        <end position="321"/>
    </location>
</feature>
<dbReference type="Pfam" id="PF01554">
    <property type="entry name" value="MatE"/>
    <property type="match status" value="2"/>
</dbReference>
<feature type="transmembrane region" description="Helical" evidence="8">
    <location>
        <begin position="39"/>
        <end position="58"/>
    </location>
</feature>
<dbReference type="PANTHER" id="PTHR43549:SF2">
    <property type="entry name" value="MULTIDRUG RESISTANCE PROTEIN NORM-RELATED"/>
    <property type="match status" value="1"/>
</dbReference>
<evidence type="ECO:0000313" key="9">
    <source>
        <dbReference type="EMBL" id="MDE4908337.1"/>
    </source>
</evidence>
<evidence type="ECO:0000256" key="2">
    <source>
        <dbReference type="ARBA" id="ARBA00022448"/>
    </source>
</evidence>
<dbReference type="GO" id="GO:0015297">
    <property type="term" value="F:antiporter activity"/>
    <property type="evidence" value="ECO:0007669"/>
    <property type="project" value="InterPro"/>
</dbReference>
<evidence type="ECO:0000256" key="7">
    <source>
        <dbReference type="SAM" id="MobiDB-lite"/>
    </source>
</evidence>
<evidence type="ECO:0000256" key="6">
    <source>
        <dbReference type="ARBA" id="ARBA00023136"/>
    </source>
</evidence>
<dbReference type="CDD" id="cd13147">
    <property type="entry name" value="MATE_MJ0709_like"/>
    <property type="match status" value="1"/>
</dbReference>
<feature type="transmembrane region" description="Helical" evidence="8">
    <location>
        <begin position="373"/>
        <end position="391"/>
    </location>
</feature>
<dbReference type="AlphaFoldDB" id="A0A9Q4PYP4"/>
<keyword evidence="4 8" id="KW-0812">Transmembrane</keyword>
<evidence type="ECO:0000256" key="1">
    <source>
        <dbReference type="ARBA" id="ARBA00004651"/>
    </source>
</evidence>
<organism evidence="9 10">
    <name type="scientific">Methanogenium marinum</name>
    <dbReference type="NCBI Taxonomy" id="348610"/>
    <lineage>
        <taxon>Archaea</taxon>
        <taxon>Methanobacteriati</taxon>
        <taxon>Methanobacteriota</taxon>
        <taxon>Stenosarchaea group</taxon>
        <taxon>Methanomicrobia</taxon>
        <taxon>Methanomicrobiales</taxon>
        <taxon>Methanomicrobiaceae</taxon>
        <taxon>Methanogenium</taxon>
    </lineage>
</organism>
<comment type="subcellular location">
    <subcellularLocation>
        <location evidence="1">Cell membrane</location>
        <topology evidence="1">Multi-pass membrane protein</topology>
    </subcellularLocation>
</comment>
<feature type="transmembrane region" description="Helical" evidence="8">
    <location>
        <begin position="333"/>
        <end position="353"/>
    </location>
</feature>
<dbReference type="Proteomes" id="UP001143747">
    <property type="component" value="Unassembled WGS sequence"/>
</dbReference>
<dbReference type="EMBL" id="JAKELO010000002">
    <property type="protein sequence ID" value="MDE4908337.1"/>
    <property type="molecule type" value="Genomic_DNA"/>
</dbReference>
<feature type="transmembrane region" description="Helical" evidence="8">
    <location>
        <begin position="411"/>
        <end position="431"/>
    </location>
</feature>
<feature type="region of interest" description="Disordered" evidence="7">
    <location>
        <begin position="1"/>
        <end position="21"/>
    </location>
</feature>
<evidence type="ECO:0000256" key="5">
    <source>
        <dbReference type="ARBA" id="ARBA00022989"/>
    </source>
</evidence>
<gene>
    <name evidence="9" type="ORF">L0665_06900</name>
</gene>
<dbReference type="PIRSF" id="PIRSF006603">
    <property type="entry name" value="DinF"/>
    <property type="match status" value="1"/>
</dbReference>
<sequence>MTEKAQTESGATAAPGTTRGVSILTGDPKRAIIKLSGPMIVAMLLMSIYNIVDAIWVAGLGPDALAAIGFVTPVFMVLIGFSNGIGSGATSAIARRIGAKDRESANNTAMHALYLTVAVSVVLTICFLVFLRPILVLVGAGTTIDLALEYANIVFAGTIFILFTNVAYGILRAEGDMKRTMYAMAVSSIVNLILDPILIYGLDMGMAGAALSTVISIGLVSAILIYWFLGKRDMYVSIHRKSFHYQRAIIADILKVGLPASGEFLLMAGVAIILNGLFVTVAGTDGVAVYTGGWRVVMFAIVPMIAISAAVISVTGALYGAKRYGDIQTVHFYSVWLGTVIAIAISILTWIFAPQIATLFAYTPESAHLLPQLTAFLRTMCFFYPFVPMGIMSSSIFQGTGRGPTSFVLSFFRNIVFIAFFASLLAITFGLGESGAWWGIVLGDVAGGLFAFTWASLYVKKLIKKNGNKRSNETTPNL</sequence>
<keyword evidence="3" id="KW-1003">Cell membrane</keyword>
<feature type="transmembrane region" description="Helical" evidence="8">
    <location>
        <begin position="182"/>
        <end position="202"/>
    </location>
</feature>
<evidence type="ECO:0000256" key="4">
    <source>
        <dbReference type="ARBA" id="ARBA00022692"/>
    </source>
</evidence>
<keyword evidence="10" id="KW-1185">Reference proteome</keyword>
<dbReference type="InterPro" id="IPR002528">
    <property type="entry name" value="MATE_fam"/>
</dbReference>
<dbReference type="NCBIfam" id="TIGR00797">
    <property type="entry name" value="matE"/>
    <property type="match status" value="1"/>
</dbReference>
<feature type="transmembrane region" description="Helical" evidence="8">
    <location>
        <begin position="208"/>
        <end position="229"/>
    </location>
</feature>
<keyword evidence="5 8" id="KW-1133">Transmembrane helix</keyword>
<protein>
    <submittedName>
        <fullName evidence="9">MATE family efflux transporter</fullName>
    </submittedName>
</protein>
<keyword evidence="2" id="KW-0813">Transport</keyword>
<dbReference type="GO" id="GO:0042910">
    <property type="term" value="F:xenobiotic transmembrane transporter activity"/>
    <property type="evidence" value="ECO:0007669"/>
    <property type="project" value="InterPro"/>
</dbReference>
<reference evidence="9" key="1">
    <citation type="submission" date="2022-01" db="EMBL/GenBank/DDBJ databases">
        <title>Draft genome of Methanogenium marinum DSM 15558.</title>
        <authorList>
            <person name="Chen S.-C."/>
            <person name="You Y.-T."/>
        </authorList>
    </citation>
    <scope>NUCLEOTIDE SEQUENCE</scope>
    <source>
        <strain evidence="9">DSM 15558</strain>
    </source>
</reference>
<evidence type="ECO:0000313" key="10">
    <source>
        <dbReference type="Proteomes" id="UP001143747"/>
    </source>
</evidence>
<proteinExistence type="predicted"/>
<evidence type="ECO:0000256" key="8">
    <source>
        <dbReference type="SAM" id="Phobius"/>
    </source>
</evidence>
<accession>A0A9Q4PYP4</accession>